<keyword evidence="2" id="KW-1185">Reference proteome</keyword>
<evidence type="ECO:0000313" key="1">
    <source>
        <dbReference type="Ensembl" id="ENSHHUP00000042161.1"/>
    </source>
</evidence>
<accession>A0A4W5MSX7</accession>
<dbReference type="STRING" id="62062.ENSHHUP00000042161"/>
<reference evidence="1" key="2">
    <citation type="submission" date="2025-08" db="UniProtKB">
        <authorList>
            <consortium name="Ensembl"/>
        </authorList>
    </citation>
    <scope>IDENTIFICATION</scope>
</reference>
<name>A0A4W5MSX7_9TELE</name>
<proteinExistence type="predicted"/>
<dbReference type="Ensembl" id="ENSHHUT00000043767.1">
    <property type="protein sequence ID" value="ENSHHUP00000042161.1"/>
    <property type="gene ID" value="ENSHHUG00000026013.1"/>
</dbReference>
<organism evidence="1 2">
    <name type="scientific">Hucho hucho</name>
    <name type="common">huchen</name>
    <dbReference type="NCBI Taxonomy" id="62062"/>
    <lineage>
        <taxon>Eukaryota</taxon>
        <taxon>Metazoa</taxon>
        <taxon>Chordata</taxon>
        <taxon>Craniata</taxon>
        <taxon>Vertebrata</taxon>
        <taxon>Euteleostomi</taxon>
        <taxon>Actinopterygii</taxon>
        <taxon>Neopterygii</taxon>
        <taxon>Teleostei</taxon>
        <taxon>Protacanthopterygii</taxon>
        <taxon>Salmoniformes</taxon>
        <taxon>Salmonidae</taxon>
        <taxon>Salmoninae</taxon>
        <taxon>Hucho</taxon>
    </lineage>
</organism>
<reference evidence="1" key="3">
    <citation type="submission" date="2025-09" db="UniProtKB">
        <authorList>
            <consortium name="Ensembl"/>
        </authorList>
    </citation>
    <scope>IDENTIFICATION</scope>
</reference>
<sequence length="183" mass="21442">RTKPTKHSVLSLLSQPVHTPECCRDHCQPTTLTQTALKRSQEVNRDSTLGLTAEELKVLRRIREEHERRGGFIQIFPTPETWELYSGYLEYKTSMNSMLSNRRFHGSKVQTRMAFSSYLNRVQMRLLAESRTNANSAWPEKDNDQTETEHMVKKLKKMKKIVSTTVCFRSLSLRQVKVIWRRS</sequence>
<evidence type="ECO:0000313" key="2">
    <source>
        <dbReference type="Proteomes" id="UP000314982"/>
    </source>
</evidence>
<reference evidence="2" key="1">
    <citation type="submission" date="2018-06" db="EMBL/GenBank/DDBJ databases">
        <title>Genome assembly of Danube salmon.</title>
        <authorList>
            <person name="Macqueen D.J."/>
            <person name="Gundappa M.K."/>
        </authorList>
    </citation>
    <scope>NUCLEOTIDE SEQUENCE [LARGE SCALE GENOMIC DNA]</scope>
</reference>
<dbReference type="AlphaFoldDB" id="A0A4W5MSX7"/>
<dbReference type="Proteomes" id="UP000314982">
    <property type="component" value="Unassembled WGS sequence"/>
</dbReference>
<protein>
    <submittedName>
        <fullName evidence="1">Uncharacterized protein</fullName>
    </submittedName>
</protein>